<dbReference type="InterPro" id="IPR032687">
    <property type="entry name" value="AraC-type_N"/>
</dbReference>
<accession>W8R982</accession>
<name>W8R982_STUST</name>
<dbReference type="GO" id="GO:0003700">
    <property type="term" value="F:DNA-binding transcription factor activity"/>
    <property type="evidence" value="ECO:0007669"/>
    <property type="project" value="InterPro"/>
</dbReference>
<dbReference type="Pfam" id="PF12625">
    <property type="entry name" value="Arabinose_bd"/>
    <property type="match status" value="1"/>
</dbReference>
<dbReference type="Pfam" id="PF12833">
    <property type="entry name" value="HTH_18"/>
    <property type="match status" value="1"/>
</dbReference>
<dbReference type="GO" id="GO:0000976">
    <property type="term" value="F:transcription cis-regulatory region binding"/>
    <property type="evidence" value="ECO:0007669"/>
    <property type="project" value="TreeGrafter"/>
</dbReference>
<keyword evidence="1" id="KW-0805">Transcription regulation</keyword>
<keyword evidence="2" id="KW-0238">DNA-binding</keyword>
<dbReference type="AlphaFoldDB" id="W8R982"/>
<evidence type="ECO:0000256" key="3">
    <source>
        <dbReference type="ARBA" id="ARBA00023163"/>
    </source>
</evidence>
<gene>
    <name evidence="5" type="ORF">CH92_07275</name>
</gene>
<dbReference type="PROSITE" id="PS01124">
    <property type="entry name" value="HTH_ARAC_FAMILY_2"/>
    <property type="match status" value="1"/>
</dbReference>
<dbReference type="PANTHER" id="PTHR47894">
    <property type="entry name" value="HTH-TYPE TRANSCRIPTIONAL REGULATOR GADX"/>
    <property type="match status" value="1"/>
</dbReference>
<dbReference type="PATRIC" id="fig|316.77.peg.1452"/>
<evidence type="ECO:0000259" key="4">
    <source>
        <dbReference type="PROSITE" id="PS01124"/>
    </source>
</evidence>
<feature type="domain" description="HTH araC/xylS-type" evidence="4">
    <location>
        <begin position="243"/>
        <end position="340"/>
    </location>
</feature>
<keyword evidence="3" id="KW-0804">Transcription</keyword>
<evidence type="ECO:0000256" key="2">
    <source>
        <dbReference type="ARBA" id="ARBA00023125"/>
    </source>
</evidence>
<dbReference type="InterPro" id="IPR018060">
    <property type="entry name" value="HTH_AraC"/>
</dbReference>
<organism evidence="5 6">
    <name type="scientific">Stutzerimonas stutzeri</name>
    <name type="common">Pseudomonas stutzeri</name>
    <dbReference type="NCBI Taxonomy" id="316"/>
    <lineage>
        <taxon>Bacteria</taxon>
        <taxon>Pseudomonadati</taxon>
        <taxon>Pseudomonadota</taxon>
        <taxon>Gammaproteobacteria</taxon>
        <taxon>Pseudomonadales</taxon>
        <taxon>Pseudomonadaceae</taxon>
        <taxon>Stutzerimonas</taxon>
    </lineage>
</organism>
<reference evidence="6" key="1">
    <citation type="journal article" date="2014" name="Genome Announc.">
        <title>Complete Genome Sequence of the Highly Transformable Pseudomonas stutzeri Strain 28a24.</title>
        <authorList>
            <person name="Smith B.A."/>
            <person name="Dougherty K.M."/>
            <person name="Baltrus D.A."/>
        </authorList>
    </citation>
    <scope>NUCLEOTIDE SEQUENCE [LARGE SCALE GENOMIC DNA]</scope>
    <source>
        <strain evidence="6">28a24</strain>
    </source>
</reference>
<dbReference type="Proteomes" id="UP000019522">
    <property type="component" value="Chromosome"/>
</dbReference>
<reference evidence="5 6" key="2">
    <citation type="submission" date="2014-03" db="EMBL/GenBank/DDBJ databases">
        <authorList>
            <person name="Baltrus D."/>
            <person name="Dougherty K."/>
        </authorList>
    </citation>
    <scope>NUCLEOTIDE SEQUENCE</scope>
    <source>
        <strain evidence="5 6">28a24</strain>
    </source>
</reference>
<dbReference type="PANTHER" id="PTHR47894:SF1">
    <property type="entry name" value="HTH-TYPE TRANSCRIPTIONAL REGULATOR VQSM"/>
    <property type="match status" value="1"/>
</dbReference>
<evidence type="ECO:0000313" key="6">
    <source>
        <dbReference type="Proteomes" id="UP000019522"/>
    </source>
</evidence>
<dbReference type="InterPro" id="IPR009057">
    <property type="entry name" value="Homeodomain-like_sf"/>
</dbReference>
<evidence type="ECO:0000256" key="1">
    <source>
        <dbReference type="ARBA" id="ARBA00023015"/>
    </source>
</evidence>
<sequence>MAMAPAYECDTRFIAAHHQPAVLIDLALSRGIDSHQLLRGTGLFYEDVASGQARISAQQALTLIANARRLLDADDSSFLLGQRLLPGHYGEVSHALTHSSTLLQALEQLQHFRALLSPLLTPRLLLDDHQAYLYWTDSCGAPEQKQFLTEASLTAVVAMSKRLSGDRLPWRFHIAYPQPRHVEQYWVHLGEQLAFDSQMTMMSLPREYLHKPWPNTSATAGQVAHQASCLQLDSLGWSSSFIDQLYDHLYANVREPLNLERVAQAFDMSPASLKRKLHKHGTGFQEQLDQVRKHVALYLYQMKSYSNEEVANYLRFNDTTNFRRSFKRWTGLAPSGLRQLFE</sequence>
<proteinExistence type="predicted"/>
<dbReference type="EMBL" id="CP007441">
    <property type="protein sequence ID" value="AHL74917.1"/>
    <property type="molecule type" value="Genomic_DNA"/>
</dbReference>
<dbReference type="KEGG" id="pstt:CH92_07275"/>
<dbReference type="Gene3D" id="1.10.10.60">
    <property type="entry name" value="Homeodomain-like"/>
    <property type="match status" value="1"/>
</dbReference>
<dbReference type="SMART" id="SM00342">
    <property type="entry name" value="HTH_ARAC"/>
    <property type="match status" value="1"/>
</dbReference>
<protein>
    <submittedName>
        <fullName evidence="5">AraC family transcriptional regulator</fullName>
    </submittedName>
</protein>
<dbReference type="GO" id="GO:0005829">
    <property type="term" value="C:cytosol"/>
    <property type="evidence" value="ECO:0007669"/>
    <property type="project" value="TreeGrafter"/>
</dbReference>
<dbReference type="SUPFAM" id="SSF46689">
    <property type="entry name" value="Homeodomain-like"/>
    <property type="match status" value="1"/>
</dbReference>
<evidence type="ECO:0000313" key="5">
    <source>
        <dbReference type="EMBL" id="AHL74917.1"/>
    </source>
</evidence>